<evidence type="ECO:0000313" key="2">
    <source>
        <dbReference type="EMBL" id="AVO34455.1"/>
    </source>
</evidence>
<proteinExistence type="predicted"/>
<organism evidence="2 3">
    <name type="scientific">Ottowia oryzae</name>
    <dbReference type="NCBI Taxonomy" id="2109914"/>
    <lineage>
        <taxon>Bacteria</taxon>
        <taxon>Pseudomonadati</taxon>
        <taxon>Pseudomonadota</taxon>
        <taxon>Betaproteobacteria</taxon>
        <taxon>Burkholderiales</taxon>
        <taxon>Comamonadaceae</taxon>
        <taxon>Ottowia</taxon>
    </lineage>
</organism>
<protein>
    <submittedName>
        <fullName evidence="2">DUF1178 domain-containing protein</fullName>
    </submittedName>
</protein>
<reference evidence="2 3" key="1">
    <citation type="submission" date="2018-03" db="EMBL/GenBank/DDBJ databases">
        <title>Genome sequencing of Ottowia sp.</title>
        <authorList>
            <person name="Kim S.-J."/>
            <person name="Heo J."/>
            <person name="Kwon S.-W."/>
        </authorList>
    </citation>
    <scope>NUCLEOTIDE SEQUENCE [LARGE SCALE GENOMIC DNA]</scope>
    <source>
        <strain evidence="2 3">KADR8-3</strain>
    </source>
</reference>
<dbReference type="EMBL" id="CP027666">
    <property type="protein sequence ID" value="AVO34455.1"/>
    <property type="molecule type" value="Genomic_DNA"/>
</dbReference>
<dbReference type="RefSeq" id="WP_106703008.1">
    <property type="nucleotide sequence ID" value="NZ_CP027666.1"/>
</dbReference>
<feature type="region of interest" description="Disordered" evidence="1">
    <location>
        <begin position="46"/>
        <end position="86"/>
    </location>
</feature>
<dbReference type="Pfam" id="PF06676">
    <property type="entry name" value="DUF1178"/>
    <property type="match status" value="1"/>
</dbReference>
<dbReference type="InterPro" id="IPR009562">
    <property type="entry name" value="DUF1178"/>
</dbReference>
<evidence type="ECO:0000256" key="1">
    <source>
        <dbReference type="SAM" id="MobiDB-lite"/>
    </source>
</evidence>
<dbReference type="PIRSF" id="PIRSF032131">
    <property type="entry name" value="UCP032131"/>
    <property type="match status" value="1"/>
</dbReference>
<keyword evidence="3" id="KW-1185">Reference proteome</keyword>
<dbReference type="AlphaFoldDB" id="A0A2S0MEY0"/>
<evidence type="ECO:0000313" key="3">
    <source>
        <dbReference type="Proteomes" id="UP000239709"/>
    </source>
</evidence>
<dbReference type="KEGG" id="otk:C6570_09620"/>
<dbReference type="Proteomes" id="UP000239709">
    <property type="component" value="Chromosome"/>
</dbReference>
<dbReference type="PROSITE" id="PS51257">
    <property type="entry name" value="PROKAR_LIPOPROTEIN"/>
    <property type="match status" value="1"/>
</dbReference>
<sequence>MKVLNLQCQHGHGFEGWFSSEDDFQHQLSSGLLACPMCGDPTVTKLPSAPRLNLGAAGTRHESGERTPESAGAATGSSVQREGSADNVASLPPQVLQAAWLHVVRRVMASAEDVGQRFAEEARKMHYGECEARGIRGHATPQQTEELLDEGIAVMPLPVPDGFKDTLQ</sequence>
<gene>
    <name evidence="2" type="ORF">C6570_09620</name>
</gene>
<feature type="compositionally biased region" description="Basic and acidic residues" evidence="1">
    <location>
        <begin position="59"/>
        <end position="68"/>
    </location>
</feature>
<accession>A0A2S0MEY0</accession>
<dbReference type="OrthoDB" id="5295943at2"/>
<name>A0A2S0MEY0_9BURK</name>